<sequence>MAQTETLHDCIPHDALSRRVIPLPAWRTDPAHNSIRHDTTIRRADGRCRGLPAMSARYRQSLLAAQFKGWCRLAAVDEPPLPTSTHRQLSTCELDEAQRPSRLLLCHAIVIPEVSPSKMRAILTLAALPLLAQTALGDAVDSCLQQATVTVFRPVTSTVYVTATANDPSPPPSKSSGVQRPVDPIQSDDDDSCDELETGGTGAPQTQAPGAPSYTTTTAYVVQEPSATARFSASSSLKWRNNTGLANSTSEGFQKPSTVFRPSQIGHGTQSYLGTGVTKASQALSTNRNVRPTQDAKSSQGAANATTSSSSNSLGASPPPASKPAKALRNVLYFTNWGIYQANYQPQMLPADRVTHVLYAFAAFGQDGTVKPFDSYADVEKHYPDDSWNDQGKNAYGCVKQLYKLKQKNRNLKTLISIGGWTASQDGKFANSVATDAQKQQFASTAVKMMGDWGMDGLDIDWEYPTNEQEAKSFVGLLKACRDALDAYAEKNAPGYHFLLTVATAAGPDHYRQLDMKGMDQYLDAWHLMAYDYAGSWDKTTGHQANINKSSSNPEATKFSTVQAVDDYIQAGIAPDKIVLGLPLYGRSFANTDGLGKAFTGVGGGTLEKGIWLYKDLPRTGAKEEVDEAVGAAWSYDAAAKELVSYDNPQSAKLKVDYLKSKGLGGALFWEASGDKTGDDSIVGAVASSLGELENSQNQLSYPGSQYDNIKNGMK</sequence>
<organism evidence="15 16">
    <name type="scientific">Purpureocillium lilacinum</name>
    <name type="common">Paecilomyces lilacinus</name>
    <dbReference type="NCBI Taxonomy" id="33203"/>
    <lineage>
        <taxon>Eukaryota</taxon>
        <taxon>Fungi</taxon>
        <taxon>Dikarya</taxon>
        <taxon>Ascomycota</taxon>
        <taxon>Pezizomycotina</taxon>
        <taxon>Sordariomycetes</taxon>
        <taxon>Hypocreomycetidae</taxon>
        <taxon>Hypocreales</taxon>
        <taxon>Ophiocordycipitaceae</taxon>
        <taxon>Purpureocillium</taxon>
    </lineage>
</organism>
<feature type="compositionally biased region" description="Low complexity" evidence="13">
    <location>
        <begin position="298"/>
        <end position="316"/>
    </location>
</feature>
<evidence type="ECO:0000256" key="8">
    <source>
        <dbReference type="ARBA" id="ARBA00023024"/>
    </source>
</evidence>
<proteinExistence type="inferred from homology"/>
<feature type="region of interest" description="Disordered" evidence="13">
    <location>
        <begin position="246"/>
        <end position="273"/>
    </location>
</feature>
<evidence type="ECO:0000256" key="3">
    <source>
        <dbReference type="ARBA" id="ARBA00008682"/>
    </source>
</evidence>
<keyword evidence="7 12" id="KW-0378">Hydrolase</keyword>
<keyword evidence="6" id="KW-0732">Signal</keyword>
<evidence type="ECO:0000256" key="2">
    <source>
        <dbReference type="ARBA" id="ARBA00004613"/>
    </source>
</evidence>
<keyword evidence="11" id="KW-0624">Polysaccharide degradation</keyword>
<keyword evidence="5" id="KW-0964">Secreted</keyword>
<dbReference type="Proteomes" id="UP000245956">
    <property type="component" value="Unassembled WGS sequence"/>
</dbReference>
<dbReference type="InterPro" id="IPR011583">
    <property type="entry name" value="Chitinase_II/V-like_cat"/>
</dbReference>
<comment type="similarity">
    <text evidence="3">Belongs to the glycosyl hydrolase 18 family. Chitinase class V subfamily.</text>
</comment>
<dbReference type="SUPFAM" id="SSF54556">
    <property type="entry name" value="Chitinase insertion domain"/>
    <property type="match status" value="1"/>
</dbReference>
<comment type="catalytic activity">
    <reaction evidence="1">
        <text>Random endo-hydrolysis of N-acetyl-beta-D-glucosaminide (1-&gt;4)-beta-linkages in chitin and chitodextrins.</text>
        <dbReference type="EC" id="3.2.1.14"/>
    </reaction>
</comment>
<dbReference type="InterPro" id="IPR001579">
    <property type="entry name" value="Glyco_hydro_18_chit_AS"/>
</dbReference>
<dbReference type="GO" id="GO:0008843">
    <property type="term" value="F:endochitinase activity"/>
    <property type="evidence" value="ECO:0007669"/>
    <property type="project" value="UniProtKB-EC"/>
</dbReference>
<keyword evidence="9" id="KW-0119">Carbohydrate metabolism</keyword>
<dbReference type="AlphaFoldDB" id="A0A2U3DVL2"/>
<evidence type="ECO:0000313" key="16">
    <source>
        <dbReference type="Proteomes" id="UP000245956"/>
    </source>
</evidence>
<feature type="compositionally biased region" description="Polar residues" evidence="13">
    <location>
        <begin position="203"/>
        <end position="214"/>
    </location>
</feature>
<gene>
    <name evidence="15" type="ORF">PCL_05253</name>
</gene>
<evidence type="ECO:0000256" key="6">
    <source>
        <dbReference type="ARBA" id="ARBA00022729"/>
    </source>
</evidence>
<dbReference type="FunFam" id="3.20.20.80:FF:000075">
    <property type="entry name" value="Sporulation-specific chitinase"/>
    <property type="match status" value="1"/>
</dbReference>
<comment type="subcellular location">
    <subcellularLocation>
        <location evidence="2">Secreted</location>
    </subcellularLocation>
</comment>
<dbReference type="Gene3D" id="3.20.20.80">
    <property type="entry name" value="Glycosidases"/>
    <property type="match status" value="1"/>
</dbReference>
<dbReference type="SMART" id="SM00636">
    <property type="entry name" value="Glyco_18"/>
    <property type="match status" value="1"/>
</dbReference>
<dbReference type="SUPFAM" id="SSF51445">
    <property type="entry name" value="(Trans)glycosidases"/>
    <property type="match status" value="1"/>
</dbReference>
<evidence type="ECO:0000256" key="7">
    <source>
        <dbReference type="ARBA" id="ARBA00022801"/>
    </source>
</evidence>
<evidence type="ECO:0000256" key="4">
    <source>
        <dbReference type="ARBA" id="ARBA00012729"/>
    </source>
</evidence>
<dbReference type="PANTHER" id="PTHR11177">
    <property type="entry name" value="CHITINASE"/>
    <property type="match status" value="1"/>
</dbReference>
<reference evidence="15 16" key="1">
    <citation type="journal article" date="2016" name="Front. Microbiol.">
        <title>Genome and transcriptome sequences reveal the specific parasitism of the nematophagous Purpureocillium lilacinum 36-1.</title>
        <authorList>
            <person name="Xie J."/>
            <person name="Li S."/>
            <person name="Mo C."/>
            <person name="Xiao X."/>
            <person name="Peng D."/>
            <person name="Wang G."/>
            <person name="Xiao Y."/>
        </authorList>
    </citation>
    <scope>NUCLEOTIDE SEQUENCE [LARGE SCALE GENOMIC DNA]</scope>
    <source>
        <strain evidence="15 16">36-1</strain>
    </source>
</reference>
<keyword evidence="10 12" id="KW-0326">Glycosidase</keyword>
<name>A0A2U3DVL2_PURLI</name>
<dbReference type="GO" id="GO:0005576">
    <property type="term" value="C:extracellular region"/>
    <property type="evidence" value="ECO:0007669"/>
    <property type="project" value="UniProtKB-SubCell"/>
</dbReference>
<feature type="domain" description="GH18" evidence="14">
    <location>
        <begin position="328"/>
        <end position="693"/>
    </location>
</feature>
<dbReference type="PROSITE" id="PS51910">
    <property type="entry name" value="GH18_2"/>
    <property type="match status" value="1"/>
</dbReference>
<dbReference type="EMBL" id="LCWV01000026">
    <property type="protein sequence ID" value="PWI66288.1"/>
    <property type="molecule type" value="Genomic_DNA"/>
</dbReference>
<evidence type="ECO:0000256" key="13">
    <source>
        <dbReference type="SAM" id="MobiDB-lite"/>
    </source>
</evidence>
<evidence type="ECO:0000313" key="15">
    <source>
        <dbReference type="EMBL" id="PWI66288.1"/>
    </source>
</evidence>
<dbReference type="PROSITE" id="PS01095">
    <property type="entry name" value="GH18_1"/>
    <property type="match status" value="1"/>
</dbReference>
<dbReference type="PANTHER" id="PTHR11177:SF384">
    <property type="entry name" value="CHITINASE"/>
    <property type="match status" value="1"/>
</dbReference>
<evidence type="ECO:0000259" key="14">
    <source>
        <dbReference type="PROSITE" id="PS51910"/>
    </source>
</evidence>
<evidence type="ECO:0000256" key="9">
    <source>
        <dbReference type="ARBA" id="ARBA00023277"/>
    </source>
</evidence>
<dbReference type="GO" id="GO:0006032">
    <property type="term" value="P:chitin catabolic process"/>
    <property type="evidence" value="ECO:0007669"/>
    <property type="project" value="UniProtKB-KW"/>
</dbReference>
<dbReference type="Pfam" id="PF00704">
    <property type="entry name" value="Glyco_hydro_18"/>
    <property type="match status" value="1"/>
</dbReference>
<dbReference type="FunFam" id="3.10.50.10:FF:000005">
    <property type="entry name" value="Endochitinase B1"/>
    <property type="match status" value="1"/>
</dbReference>
<dbReference type="InterPro" id="IPR017853">
    <property type="entry name" value="GH"/>
</dbReference>
<comment type="caution">
    <text evidence="15">The sequence shown here is derived from an EMBL/GenBank/DDBJ whole genome shotgun (WGS) entry which is preliminary data.</text>
</comment>
<dbReference type="InterPro" id="IPR029070">
    <property type="entry name" value="Chitinase_insertion_sf"/>
</dbReference>
<evidence type="ECO:0000256" key="1">
    <source>
        <dbReference type="ARBA" id="ARBA00000822"/>
    </source>
</evidence>
<protein>
    <recommendedName>
        <fullName evidence="4">chitinase</fullName>
        <ecNumber evidence="4">3.2.1.14</ecNumber>
    </recommendedName>
</protein>
<dbReference type="Gene3D" id="3.10.50.10">
    <property type="match status" value="1"/>
</dbReference>
<accession>A0A2U3DVL2</accession>
<dbReference type="GO" id="GO:0000272">
    <property type="term" value="P:polysaccharide catabolic process"/>
    <property type="evidence" value="ECO:0007669"/>
    <property type="project" value="UniProtKB-KW"/>
</dbReference>
<dbReference type="InterPro" id="IPR001223">
    <property type="entry name" value="Glyco_hydro18_cat"/>
</dbReference>
<evidence type="ECO:0000256" key="10">
    <source>
        <dbReference type="ARBA" id="ARBA00023295"/>
    </source>
</evidence>
<dbReference type="GO" id="GO:0008061">
    <property type="term" value="F:chitin binding"/>
    <property type="evidence" value="ECO:0007669"/>
    <property type="project" value="InterPro"/>
</dbReference>
<evidence type="ECO:0000256" key="11">
    <source>
        <dbReference type="ARBA" id="ARBA00023326"/>
    </source>
</evidence>
<feature type="compositionally biased region" description="Acidic residues" evidence="13">
    <location>
        <begin position="186"/>
        <end position="197"/>
    </location>
</feature>
<feature type="region of interest" description="Disordered" evidence="13">
    <location>
        <begin position="163"/>
        <end position="214"/>
    </location>
</feature>
<keyword evidence="8" id="KW-0146">Chitin degradation</keyword>
<dbReference type="InterPro" id="IPR050314">
    <property type="entry name" value="Glycosyl_Hydrlase_18"/>
</dbReference>
<evidence type="ECO:0000256" key="5">
    <source>
        <dbReference type="ARBA" id="ARBA00022525"/>
    </source>
</evidence>
<dbReference type="EC" id="3.2.1.14" evidence="4"/>
<feature type="region of interest" description="Disordered" evidence="13">
    <location>
        <begin position="286"/>
        <end position="322"/>
    </location>
</feature>
<evidence type="ECO:0000256" key="12">
    <source>
        <dbReference type="RuleBase" id="RU000489"/>
    </source>
</evidence>
<feature type="compositionally biased region" description="Polar residues" evidence="13">
    <location>
        <begin position="286"/>
        <end position="297"/>
    </location>
</feature>
<dbReference type="CDD" id="cd06548">
    <property type="entry name" value="GH18_chitinase"/>
    <property type="match status" value="1"/>
</dbReference>